<dbReference type="Proteomes" id="UP000035287">
    <property type="component" value="Chromosome"/>
</dbReference>
<organism evidence="6 7">
    <name type="scientific">Croceicoccus naphthovorans</name>
    <dbReference type="NCBI Taxonomy" id="1348774"/>
    <lineage>
        <taxon>Bacteria</taxon>
        <taxon>Pseudomonadati</taxon>
        <taxon>Pseudomonadota</taxon>
        <taxon>Alphaproteobacteria</taxon>
        <taxon>Sphingomonadales</taxon>
        <taxon>Erythrobacteraceae</taxon>
        <taxon>Croceicoccus</taxon>
    </lineage>
</organism>
<gene>
    <name evidence="6" type="ORF">AB433_16015</name>
</gene>
<evidence type="ECO:0000256" key="3">
    <source>
        <dbReference type="ARBA" id="ARBA00022989"/>
    </source>
</evidence>
<dbReference type="InterPro" id="IPR059112">
    <property type="entry name" value="CysZ/EI24"/>
</dbReference>
<evidence type="ECO:0008006" key="8">
    <source>
        <dbReference type="Google" id="ProtNLM"/>
    </source>
</evidence>
<dbReference type="EMBL" id="CP011770">
    <property type="protein sequence ID" value="AKM11922.1"/>
    <property type="molecule type" value="Genomic_DNA"/>
</dbReference>
<evidence type="ECO:0000256" key="1">
    <source>
        <dbReference type="ARBA" id="ARBA00004141"/>
    </source>
</evidence>
<evidence type="ECO:0000256" key="2">
    <source>
        <dbReference type="ARBA" id="ARBA00022692"/>
    </source>
</evidence>
<feature type="transmembrane region" description="Helical" evidence="5">
    <location>
        <begin position="59"/>
        <end position="82"/>
    </location>
</feature>
<evidence type="ECO:0000313" key="7">
    <source>
        <dbReference type="Proteomes" id="UP000035287"/>
    </source>
</evidence>
<dbReference type="Pfam" id="PF07264">
    <property type="entry name" value="EI24"/>
    <property type="match status" value="1"/>
</dbReference>
<feature type="transmembrane region" description="Helical" evidence="5">
    <location>
        <begin position="25"/>
        <end position="47"/>
    </location>
</feature>
<sequence>MPQAFALAFAQVGDRRVIGLLIKSVLISLVLAALLAFALVVALGWTFGAFYGSDVDTQIPWIGTAMVVVLGALGLVAGWLAWRIVAMAVIQFYADEVVAIVESEHYPALAARDLPLGEQTAMAIKGALRALIVNLIALPFALALFFTAIGPALVFVVVNAFLLGRELQEMVWARHRHDGATAPLGFASRFLLGLATVGLLAVPFVNFLAPFLSAAAATHLVHRVAMRQTPR</sequence>
<name>A0A0G3XKZ8_9SPHN</name>
<keyword evidence="3 5" id="KW-1133">Transmembrane helix</keyword>
<evidence type="ECO:0000256" key="4">
    <source>
        <dbReference type="ARBA" id="ARBA00023136"/>
    </source>
</evidence>
<dbReference type="AlphaFoldDB" id="A0A0G3XKZ8"/>
<keyword evidence="2 5" id="KW-0812">Transmembrane</keyword>
<dbReference type="PATRIC" id="fig|1348774.3.peg.3365"/>
<accession>A0A0G3XKZ8</accession>
<protein>
    <recommendedName>
        <fullName evidence="8">Cysteine biosynthesis protein</fullName>
    </recommendedName>
</protein>
<reference evidence="6 7" key="1">
    <citation type="submission" date="2015-06" db="EMBL/GenBank/DDBJ databases">
        <authorList>
            <person name="Zeng Y."/>
            <person name="Huang Y."/>
        </authorList>
    </citation>
    <scope>NUCLEOTIDE SEQUENCE [LARGE SCALE GENOMIC DNA]</scope>
    <source>
        <strain evidence="6 7">PQ-2</strain>
    </source>
</reference>
<feature type="transmembrane region" description="Helical" evidence="5">
    <location>
        <begin position="131"/>
        <end position="162"/>
    </location>
</feature>
<keyword evidence="7" id="KW-1185">Reference proteome</keyword>
<dbReference type="KEGG" id="cna:AB433_16015"/>
<keyword evidence="4 5" id="KW-0472">Membrane</keyword>
<feature type="transmembrane region" description="Helical" evidence="5">
    <location>
        <begin position="190"/>
        <end position="221"/>
    </location>
</feature>
<evidence type="ECO:0000313" key="6">
    <source>
        <dbReference type="EMBL" id="AKM11922.1"/>
    </source>
</evidence>
<dbReference type="STRING" id="1348774.AB433_16015"/>
<evidence type="ECO:0000256" key="5">
    <source>
        <dbReference type="SAM" id="Phobius"/>
    </source>
</evidence>
<proteinExistence type="predicted"/>
<comment type="subcellular location">
    <subcellularLocation>
        <location evidence="1">Membrane</location>
        <topology evidence="1">Multi-pass membrane protein</topology>
    </subcellularLocation>
</comment>